<dbReference type="EMBL" id="CP007029">
    <property type="protein sequence ID" value="AHF00014.1"/>
    <property type="molecule type" value="Genomic_DNA"/>
</dbReference>
<dbReference type="RefSeq" id="WP_006748640.1">
    <property type="nucleotide sequence ID" value="NZ_CP007029.1"/>
</dbReference>
<dbReference type="KEGG" id="tti:THITH_06505"/>
<reference evidence="2 3" key="1">
    <citation type="submission" date="2013-12" db="EMBL/GenBank/DDBJ databases">
        <authorList>
            <consortium name="DOE Joint Genome Institute"/>
            <person name="Muyzer G."/>
            <person name="Huntemann M."/>
            <person name="Han J."/>
            <person name="Chen A."/>
            <person name="Kyrpides N."/>
            <person name="Mavromatis K."/>
            <person name="Markowitz V."/>
            <person name="Palaniappan K."/>
            <person name="Ivanova N."/>
            <person name="Schaumberg A."/>
            <person name="Pati A."/>
            <person name="Liolios K."/>
            <person name="Nordberg H.P."/>
            <person name="Cantor M.N."/>
            <person name="Hua S.X."/>
            <person name="Woyke T."/>
        </authorList>
    </citation>
    <scope>NUCLEOTIDE SEQUENCE [LARGE SCALE GENOMIC DNA]</scope>
    <source>
        <strain evidence="2 3">ARh 1</strain>
    </source>
</reference>
<dbReference type="Pfam" id="PF05050">
    <property type="entry name" value="Methyltransf_21"/>
    <property type="match status" value="1"/>
</dbReference>
<dbReference type="AlphaFoldDB" id="W0DSQ1"/>
<dbReference type="STRING" id="713585.THITH_06505"/>
<dbReference type="Gene3D" id="3.40.50.150">
    <property type="entry name" value="Vaccinia Virus protein VP39"/>
    <property type="match status" value="1"/>
</dbReference>
<keyword evidence="3" id="KW-1185">Reference proteome</keyword>
<sequence>MALNRAFYLRATATGHRFDHVAEVGVYHPETSNVHDFILDGIRATLVEPEPASVELIRAYFQGRSNVELHACALCDFDGEVKLLYRGSSTHVATLDSSPALVNDGSGRDEAQAFTAPCTRFSTIDDGSIDLLSVDTEGSEWFVLKHMTSRPTIISVETHGGAYTNPYLREIRHWMERNGYTIWYKDRSDSVYVRRGEIAVTPLDRLRVWGMDARIRAGALAKRMKQWIRGGAGARSGRGREAG</sequence>
<proteinExistence type="predicted"/>
<accession>W0DSQ1</accession>
<evidence type="ECO:0000313" key="2">
    <source>
        <dbReference type="EMBL" id="AHF00014.1"/>
    </source>
</evidence>
<organism evidence="2 3">
    <name type="scientific">Thioalkalivibrio paradoxus ARh 1</name>
    <dbReference type="NCBI Taxonomy" id="713585"/>
    <lineage>
        <taxon>Bacteria</taxon>
        <taxon>Pseudomonadati</taxon>
        <taxon>Pseudomonadota</taxon>
        <taxon>Gammaproteobacteria</taxon>
        <taxon>Chromatiales</taxon>
        <taxon>Ectothiorhodospiraceae</taxon>
        <taxon>Thioalkalivibrio</taxon>
    </lineage>
</organism>
<dbReference type="HOGENOM" id="CLU_1142183_0_0_6"/>
<evidence type="ECO:0000313" key="3">
    <source>
        <dbReference type="Proteomes" id="UP000005289"/>
    </source>
</evidence>
<gene>
    <name evidence="2" type="ORF">THITH_06505</name>
</gene>
<evidence type="ECO:0000259" key="1">
    <source>
        <dbReference type="Pfam" id="PF05050"/>
    </source>
</evidence>
<protein>
    <recommendedName>
        <fullName evidence="1">Methyltransferase FkbM domain-containing protein</fullName>
    </recommendedName>
</protein>
<name>W0DSQ1_9GAMM</name>
<feature type="domain" description="Methyltransferase FkbM" evidence="1">
    <location>
        <begin position="24"/>
        <end position="181"/>
    </location>
</feature>
<dbReference type="InterPro" id="IPR006342">
    <property type="entry name" value="FkbM_mtfrase"/>
</dbReference>
<dbReference type="SUPFAM" id="SSF53335">
    <property type="entry name" value="S-adenosyl-L-methionine-dependent methyltransferases"/>
    <property type="match status" value="1"/>
</dbReference>
<dbReference type="Proteomes" id="UP000005289">
    <property type="component" value="Chromosome"/>
</dbReference>
<dbReference type="InterPro" id="IPR029063">
    <property type="entry name" value="SAM-dependent_MTases_sf"/>
</dbReference>